<sequence>MVYSKHRWWIGVLLCFCILGGFVQQAEAQSSKYTVKPEDTIYGLARRYHTTQEEIYRLNPSLASRGLRAGEVIVLPDGKNTANSTSSAQLSNGGKYIKHRIARGETLTAIARQYGVSVADILKINPEISADRYPEGFILLLPGGTSTSHNDRVRNQAESVPETNIFHNPISLGRGRVDTLRVSVILPLGKNAPERYVLFFEGFLMGINDLKKSGISTILHAYDADGSSEVDRICHSGALLGEHLVIGGSSDAEISKLANYARQHRLNYVVPFNSQISDDASFSSLFKLNPKQESLYPMICKEFVRRYSGYTVIIAAVSPDEQEDPLITPLEAAIRQAGIACHRRKVEDLGSLDSRTLVLPRSSSGRGLQTLLSQLETSRSRCKIFGYPEWQAQNKQTLEKLAKYETTFYSSFFFDPSDIESSLFLKKYNAWYNHRLVESFPRYNVLGYDVARYFVRATASYGMDFYNYLAQIPSDGLQSDFHFVRPKGSSLFINGNVYFVTLRAGQNPLRESIF</sequence>
<evidence type="ECO:0000313" key="3">
    <source>
        <dbReference type="Proteomes" id="UP000249300"/>
    </source>
</evidence>
<dbReference type="CDD" id="cd00118">
    <property type="entry name" value="LysM"/>
    <property type="match status" value="2"/>
</dbReference>
<evidence type="ECO:0000313" key="2">
    <source>
        <dbReference type="EMBL" id="SQH72891.1"/>
    </source>
</evidence>
<dbReference type="Proteomes" id="UP000249300">
    <property type="component" value="Chromosome 1"/>
</dbReference>
<dbReference type="RefSeq" id="WP_081711880.1">
    <property type="nucleotide sequence ID" value="NZ_LS483447.1"/>
</dbReference>
<dbReference type="SMART" id="SM00257">
    <property type="entry name" value="LysM"/>
    <property type="match status" value="2"/>
</dbReference>
<dbReference type="SUPFAM" id="SSF54106">
    <property type="entry name" value="LysM domain"/>
    <property type="match status" value="2"/>
</dbReference>
<dbReference type="Gene3D" id="3.10.350.10">
    <property type="entry name" value="LysM domain"/>
    <property type="match status" value="2"/>
</dbReference>
<dbReference type="AlphaFoldDB" id="A0A2X4SSU6"/>
<dbReference type="InterPro" id="IPR018392">
    <property type="entry name" value="LysM"/>
</dbReference>
<dbReference type="PROSITE" id="PS51782">
    <property type="entry name" value="LYSM"/>
    <property type="match status" value="2"/>
</dbReference>
<gene>
    <name evidence="2" type="primary">mltD_1</name>
    <name evidence="2" type="ORF">NCTC12858_00725</name>
</gene>
<reference evidence="2 3" key="1">
    <citation type="submission" date="2018-06" db="EMBL/GenBank/DDBJ databases">
        <authorList>
            <consortium name="Pathogen Informatics"/>
            <person name="Doyle S."/>
        </authorList>
    </citation>
    <scope>NUCLEOTIDE SEQUENCE [LARGE SCALE GENOMIC DNA]</scope>
    <source>
        <strain evidence="2 3">NCTC12858</strain>
    </source>
</reference>
<dbReference type="InterPro" id="IPR036779">
    <property type="entry name" value="LysM_dom_sf"/>
</dbReference>
<dbReference type="GO" id="GO:0016829">
    <property type="term" value="F:lyase activity"/>
    <property type="evidence" value="ECO:0007669"/>
    <property type="project" value="UniProtKB-KW"/>
</dbReference>
<dbReference type="EMBL" id="LS483447">
    <property type="protein sequence ID" value="SQH72891.1"/>
    <property type="molecule type" value="Genomic_DNA"/>
</dbReference>
<keyword evidence="3" id="KW-1185">Reference proteome</keyword>
<feature type="domain" description="LysM" evidence="1">
    <location>
        <begin position="31"/>
        <end position="75"/>
    </location>
</feature>
<dbReference type="PANTHER" id="PTHR33734:SF22">
    <property type="entry name" value="MEMBRANE-BOUND LYTIC MUREIN TRANSGLYCOSYLASE D"/>
    <property type="match status" value="1"/>
</dbReference>
<keyword evidence="2" id="KW-0456">Lyase</keyword>
<organism evidence="2 3">
    <name type="scientific">Porphyromonas crevioricanis</name>
    <dbReference type="NCBI Taxonomy" id="393921"/>
    <lineage>
        <taxon>Bacteria</taxon>
        <taxon>Pseudomonadati</taxon>
        <taxon>Bacteroidota</taxon>
        <taxon>Bacteroidia</taxon>
        <taxon>Bacteroidales</taxon>
        <taxon>Porphyromonadaceae</taxon>
        <taxon>Porphyromonas</taxon>
    </lineage>
</organism>
<dbReference type="InterPro" id="IPR028082">
    <property type="entry name" value="Peripla_BP_I"/>
</dbReference>
<feature type="domain" description="LysM" evidence="1">
    <location>
        <begin position="97"/>
        <end position="141"/>
    </location>
</feature>
<name>A0A2X4SSU6_9PORP</name>
<dbReference type="Pfam" id="PF01476">
    <property type="entry name" value="LysM"/>
    <property type="match status" value="2"/>
</dbReference>
<dbReference type="SUPFAM" id="SSF53822">
    <property type="entry name" value="Periplasmic binding protein-like I"/>
    <property type="match status" value="1"/>
</dbReference>
<evidence type="ECO:0000259" key="1">
    <source>
        <dbReference type="PROSITE" id="PS51782"/>
    </source>
</evidence>
<proteinExistence type="predicted"/>
<dbReference type="EC" id="4.2.2.-" evidence="2"/>
<protein>
    <submittedName>
        <fullName evidence="2">Membrane-bound lytic murein transglycosylase D</fullName>
        <ecNumber evidence="2">4.2.2.-</ecNumber>
    </submittedName>
</protein>
<dbReference type="PANTHER" id="PTHR33734">
    <property type="entry name" value="LYSM DOMAIN-CONTAINING GPI-ANCHORED PROTEIN 2"/>
    <property type="match status" value="1"/>
</dbReference>
<accession>A0A2X4SSU6</accession>
<dbReference type="KEGG" id="pcre:NCTC12858_00725"/>